<gene>
    <name evidence="1" type="ORF">CFter6_1838</name>
</gene>
<proteinExistence type="predicted"/>
<dbReference type="Proteomes" id="UP000072421">
    <property type="component" value="Chromosome"/>
</dbReference>
<accession>A0A127PA44</accession>
<organism evidence="1">
    <name type="scientific">Collimonas fungivorans</name>
    <dbReference type="NCBI Taxonomy" id="158899"/>
    <lineage>
        <taxon>Bacteria</taxon>
        <taxon>Pseudomonadati</taxon>
        <taxon>Pseudomonadota</taxon>
        <taxon>Betaproteobacteria</taxon>
        <taxon>Burkholderiales</taxon>
        <taxon>Oxalobacteraceae</taxon>
        <taxon>Collimonas</taxon>
    </lineage>
</organism>
<evidence type="ECO:0000313" key="1">
    <source>
        <dbReference type="EMBL" id="AMO94535.1"/>
    </source>
</evidence>
<dbReference type="AlphaFoldDB" id="A0A127PA44"/>
<sequence>MATNAGEYATPTAEEIEADIQTQRADLCNADSWPDEGQSKLAFERAYQSELSQ</sequence>
<dbReference type="PATRIC" id="fig|158899.10.peg.1842"/>
<evidence type="ECO:0000313" key="2">
    <source>
        <dbReference type="Proteomes" id="UP000072421"/>
    </source>
</evidence>
<protein>
    <submittedName>
        <fullName evidence="1">Uncharacterized protein</fullName>
    </submittedName>
</protein>
<name>A0A127PA44_9BURK</name>
<dbReference type="EMBL" id="CP013232">
    <property type="protein sequence ID" value="AMO94535.1"/>
    <property type="molecule type" value="Genomic_DNA"/>
</dbReference>
<reference evidence="1 2" key="1">
    <citation type="submission" date="2015-11" db="EMBL/GenBank/DDBJ databases">
        <title>Exploring the genomic traits of fungus-feeding bacterial genus Collimonas.</title>
        <authorList>
            <person name="Song C."/>
            <person name="Schmidt R."/>
            <person name="de Jager V."/>
            <person name="Krzyzanowska D."/>
            <person name="Jongedijk E."/>
            <person name="Cankar K."/>
            <person name="Beekwilder J."/>
            <person name="van Veen A."/>
            <person name="de Boer W."/>
            <person name="van Veen J.A."/>
            <person name="Garbeva P."/>
        </authorList>
    </citation>
    <scope>NUCLEOTIDE SEQUENCE [LARGE SCALE GENOMIC DNA]</scope>
    <source>
        <strain evidence="1 2">Ter6</strain>
    </source>
</reference>